<feature type="transmembrane region" description="Helical" evidence="1">
    <location>
        <begin position="247"/>
        <end position="270"/>
    </location>
</feature>
<dbReference type="PANTHER" id="PTHR39430">
    <property type="entry name" value="MEMBRANE-ASSOCIATED PROTEASE-RELATED"/>
    <property type="match status" value="1"/>
</dbReference>
<dbReference type="Proteomes" id="UP000280501">
    <property type="component" value="Unassembled WGS sequence"/>
</dbReference>
<dbReference type="GO" id="GO:0004175">
    <property type="term" value="F:endopeptidase activity"/>
    <property type="evidence" value="ECO:0007669"/>
    <property type="project" value="UniProtKB-ARBA"/>
</dbReference>
<dbReference type="InterPro" id="IPR003675">
    <property type="entry name" value="Rce1/LyrA-like_dom"/>
</dbReference>
<feature type="transmembrane region" description="Helical" evidence="1">
    <location>
        <begin position="49"/>
        <end position="71"/>
    </location>
</feature>
<organism evidence="3 4">
    <name type="scientific">Myceligenerans xiligouense</name>
    <dbReference type="NCBI Taxonomy" id="253184"/>
    <lineage>
        <taxon>Bacteria</taxon>
        <taxon>Bacillati</taxon>
        <taxon>Actinomycetota</taxon>
        <taxon>Actinomycetes</taxon>
        <taxon>Micrococcales</taxon>
        <taxon>Promicromonosporaceae</taxon>
        <taxon>Myceligenerans</taxon>
    </lineage>
</organism>
<feature type="transmembrane region" description="Helical" evidence="1">
    <location>
        <begin position="98"/>
        <end position="121"/>
    </location>
</feature>
<accession>A0A3N4YIF1</accession>
<comment type="caution">
    <text evidence="3">The sequence shown here is derived from an EMBL/GenBank/DDBJ whole genome shotgun (WGS) entry which is preliminary data.</text>
</comment>
<feature type="transmembrane region" description="Helical" evidence="1">
    <location>
        <begin position="200"/>
        <end position="227"/>
    </location>
</feature>
<keyword evidence="1" id="KW-1133">Transmembrane helix</keyword>
<name>A0A3N4YIF1_9MICO</name>
<keyword evidence="4" id="KW-1185">Reference proteome</keyword>
<gene>
    <name evidence="3" type="ORF">EDD34_1506</name>
</gene>
<feature type="domain" description="CAAX prenyl protease 2/Lysostaphin resistance protein A-like" evidence="2">
    <location>
        <begin position="136"/>
        <end position="228"/>
    </location>
</feature>
<dbReference type="PANTHER" id="PTHR39430:SF1">
    <property type="entry name" value="PROTEASE"/>
    <property type="match status" value="1"/>
</dbReference>
<dbReference type="GO" id="GO:0080120">
    <property type="term" value="P:CAAX-box protein maturation"/>
    <property type="evidence" value="ECO:0007669"/>
    <property type="project" value="UniProtKB-ARBA"/>
</dbReference>
<dbReference type="EMBL" id="RKQZ01000001">
    <property type="protein sequence ID" value="RPF20899.1"/>
    <property type="molecule type" value="Genomic_DNA"/>
</dbReference>
<feature type="transmembrane region" description="Helical" evidence="1">
    <location>
        <begin position="170"/>
        <end position="188"/>
    </location>
</feature>
<dbReference type="RefSeq" id="WP_123814003.1">
    <property type="nucleotide sequence ID" value="NZ_RKQZ01000001.1"/>
</dbReference>
<sequence length="283" mass="29547">MTTSHVSPTRRIVSAAWRIAVAMLALGVGLVVLVAILPAEPDPSDPGTLATRISGGIALTGLALSLITVLVSQAGQKSLRDAGLQDAGLGDARDGWRLALWGALLWLVPSAATFAVLALVGASISVTVPAPELAQTVVLLLLAVLLAEAIPEELVFRGYITTVLGSVTRGWWVITIQAVLFALFAGALRQHWDPMDLSLFLAMGIGFGYLRMITGSVWMAVGFHTAFQTGSQLILTHDSVEFAGGQVAGMLALGAIPFAVASVVVSSTGIPRFVRPLRRPHGG</sequence>
<reference evidence="3 4" key="1">
    <citation type="submission" date="2018-11" db="EMBL/GenBank/DDBJ databases">
        <title>Sequencing the genomes of 1000 actinobacteria strains.</title>
        <authorList>
            <person name="Klenk H.-P."/>
        </authorList>
    </citation>
    <scope>NUCLEOTIDE SEQUENCE [LARGE SCALE GENOMIC DNA]</scope>
    <source>
        <strain evidence="3 4">DSM 15700</strain>
    </source>
</reference>
<protein>
    <recommendedName>
        <fullName evidence="2">CAAX prenyl protease 2/Lysostaphin resistance protein A-like domain-containing protein</fullName>
    </recommendedName>
</protein>
<dbReference type="Pfam" id="PF02517">
    <property type="entry name" value="Rce1-like"/>
    <property type="match status" value="1"/>
</dbReference>
<evidence type="ECO:0000313" key="3">
    <source>
        <dbReference type="EMBL" id="RPF20899.1"/>
    </source>
</evidence>
<evidence type="ECO:0000313" key="4">
    <source>
        <dbReference type="Proteomes" id="UP000280501"/>
    </source>
</evidence>
<feature type="transmembrane region" description="Helical" evidence="1">
    <location>
        <begin position="133"/>
        <end position="150"/>
    </location>
</feature>
<evidence type="ECO:0000259" key="2">
    <source>
        <dbReference type="Pfam" id="PF02517"/>
    </source>
</evidence>
<keyword evidence="1" id="KW-0812">Transmembrane</keyword>
<dbReference type="OrthoDB" id="6059004at2"/>
<evidence type="ECO:0000256" key="1">
    <source>
        <dbReference type="SAM" id="Phobius"/>
    </source>
</evidence>
<dbReference type="AlphaFoldDB" id="A0A3N4YIF1"/>
<proteinExistence type="predicted"/>
<feature type="transmembrane region" description="Helical" evidence="1">
    <location>
        <begin position="15"/>
        <end position="37"/>
    </location>
</feature>
<keyword evidence="1" id="KW-0472">Membrane</keyword>